<organism evidence="1 2">
    <name type="scientific">Psylliodes chrysocephalus</name>
    <dbReference type="NCBI Taxonomy" id="3402493"/>
    <lineage>
        <taxon>Eukaryota</taxon>
        <taxon>Metazoa</taxon>
        <taxon>Ecdysozoa</taxon>
        <taxon>Arthropoda</taxon>
        <taxon>Hexapoda</taxon>
        <taxon>Insecta</taxon>
        <taxon>Pterygota</taxon>
        <taxon>Neoptera</taxon>
        <taxon>Endopterygota</taxon>
        <taxon>Coleoptera</taxon>
        <taxon>Polyphaga</taxon>
        <taxon>Cucujiformia</taxon>
        <taxon>Chrysomeloidea</taxon>
        <taxon>Chrysomelidae</taxon>
        <taxon>Galerucinae</taxon>
        <taxon>Alticini</taxon>
        <taxon>Psylliodes</taxon>
    </lineage>
</organism>
<accession>A0A9P0GJ84</accession>
<dbReference type="InterPro" id="IPR032063">
    <property type="entry name" value="MavL-like"/>
</dbReference>
<evidence type="ECO:0000313" key="2">
    <source>
        <dbReference type="Proteomes" id="UP001153636"/>
    </source>
</evidence>
<protein>
    <submittedName>
        <fullName evidence="1">Uncharacterized protein</fullName>
    </submittedName>
</protein>
<dbReference type="Proteomes" id="UP001153636">
    <property type="component" value="Chromosome 5"/>
</dbReference>
<evidence type="ECO:0000313" key="1">
    <source>
        <dbReference type="EMBL" id="CAH1111247.1"/>
    </source>
</evidence>
<dbReference type="OrthoDB" id="6357136at2759"/>
<dbReference type="Pfam" id="PF16062">
    <property type="entry name" value="MavL-like"/>
    <property type="match status" value="3"/>
</dbReference>
<name>A0A9P0GJ84_9CUCU</name>
<dbReference type="EMBL" id="OV651817">
    <property type="protein sequence ID" value="CAH1111247.1"/>
    <property type="molecule type" value="Genomic_DNA"/>
</dbReference>
<sequence>MPLPHWSPNTHWDGESLKLLTAFDLDPLPNVSVDDITNNTEKFPIKFPTKTNQCTFLKSKTTDDVLSRNIHSVYPLLHESILKLCADFIVFKRQYGADIEKKYYKHLTLKDLIDKILKNRAVIFLGEDDEYRLLNGKYGHGWQHIGTDKERDPLTITEVMSYDELKLSAFMSVTSYTYFVNKGHRTNEGKFQEDRNEVEDEGIIVGMIGTRIEKEGVMEYQDVVISKRQNTKDHGFGRDIQHTVPKLFSNFYQEESLTYDEALTAKNNDSYGKYTTIIGDQLFDNHFYYKRLSISVDTLLLEANSRAKSCSKSAYLHVVGLGLGVWKISDHQNKVYMDTFAERLASLGEKLQNISDICFAHIKHDKCGNYGDNEIFPIKDHSNGGIKVHFLERDPHAKLTDEEKGKLLVVSYAWDGNALPGNEYWYGSLSGSGDPAAACSTQVCEVHNPHINPLVCADNLRIATEDGLYSVEEYKKIINDQLGLGLMQPKIKLPDWSPNAKWDAESLKLLKDFKVDPLPTVSVDDITNNTKKFPIELLTKTNQCTFIKSKIENDVLDRNIHSVYPILHESALKLCCDFILFKRQHGNDIEKEYYKNFTLKDLVNKMLKNRPAGFIMTPIDKYLLLDGTFGMRNWEYIGTSKEKEPLTIDQLMSYDELKLSPFLSITSYTYFVNKGHRTNVGIFEEDRNTVEDDGIIIGMVGTRIEKEKVTEYQDIIITKTQNTKDNGFGTEIQHSIPKLFLNFYQEEPLTYDEATAKYNDSRGKYTKVLKDKLFDNHIYYKRLSISLDTLLIESNSRAKNSSKSAYLHVVGLGLGVWKISDHQNKVYMDTFAQRLTLDGSSDPAAACSTQICEVHNPHINPLVCADNLRIATEDGVVSLEEYKKIVNEKYIL</sequence>
<keyword evidence="2" id="KW-1185">Reference proteome</keyword>
<reference evidence="1" key="1">
    <citation type="submission" date="2022-01" db="EMBL/GenBank/DDBJ databases">
        <authorList>
            <person name="King R."/>
        </authorList>
    </citation>
    <scope>NUCLEOTIDE SEQUENCE</scope>
</reference>
<proteinExistence type="predicted"/>
<dbReference type="AlphaFoldDB" id="A0A9P0GJ84"/>
<gene>
    <name evidence="1" type="ORF">PSYICH_LOCUS10808</name>
</gene>